<protein>
    <submittedName>
        <fullName evidence="2">VRK3 isoform 14</fullName>
    </submittedName>
    <submittedName>
        <fullName evidence="3">VRK3 isoform 21</fullName>
    </submittedName>
</protein>
<dbReference type="EMBL" id="NDHI03003467">
    <property type="protein sequence ID" value="PNJ41656.1"/>
    <property type="molecule type" value="Genomic_DNA"/>
</dbReference>
<name>A0A2J8U8P9_PONAB</name>
<reference evidence="2" key="1">
    <citation type="submission" date="2017-12" db="EMBL/GenBank/DDBJ databases">
        <title>High-resolution comparative analysis of great ape genomes.</title>
        <authorList>
            <person name="Pollen A."/>
            <person name="Hastie A."/>
            <person name="Hormozdiari F."/>
            <person name="Dougherty M."/>
            <person name="Liu R."/>
            <person name="Chaisson M."/>
            <person name="Hoppe E."/>
            <person name="Hill C."/>
            <person name="Pang A."/>
            <person name="Hillier L."/>
            <person name="Baker C."/>
            <person name="Armstrong J."/>
            <person name="Shendure J."/>
            <person name="Paten B."/>
            <person name="Wilson R."/>
            <person name="Chao H."/>
            <person name="Schneider V."/>
            <person name="Ventura M."/>
            <person name="Kronenberg Z."/>
            <person name="Murali S."/>
            <person name="Gordon D."/>
            <person name="Cantsilieris S."/>
            <person name="Munson K."/>
            <person name="Nelson B."/>
            <person name="Raja A."/>
            <person name="Underwood J."/>
            <person name="Diekhans M."/>
            <person name="Fiddes I."/>
            <person name="Haussler D."/>
            <person name="Eichler E."/>
        </authorList>
    </citation>
    <scope>NUCLEOTIDE SEQUENCE [LARGE SCALE GENOMIC DNA]</scope>
    <source>
        <strain evidence="2">Susie</strain>
    </source>
</reference>
<evidence type="ECO:0000313" key="3">
    <source>
        <dbReference type="EMBL" id="PNJ41662.1"/>
    </source>
</evidence>
<dbReference type="InterPro" id="IPR025874">
    <property type="entry name" value="DZR"/>
</dbReference>
<feature type="domain" description="DZANK-type" evidence="1">
    <location>
        <begin position="5"/>
        <end position="61"/>
    </location>
</feature>
<dbReference type="Pfam" id="PF12773">
    <property type="entry name" value="DZR"/>
    <property type="match status" value="1"/>
</dbReference>
<comment type="caution">
    <text evidence="2">The sequence shown here is derived from an EMBL/GenBank/DDBJ whole genome shotgun (WGS) entry which is preliminary data.</text>
</comment>
<organism evidence="2">
    <name type="scientific">Pongo abelii</name>
    <name type="common">Sumatran orangutan</name>
    <name type="synonym">Pongo pygmaeus abelii</name>
    <dbReference type="NCBI Taxonomy" id="9601"/>
    <lineage>
        <taxon>Eukaryota</taxon>
        <taxon>Metazoa</taxon>
        <taxon>Chordata</taxon>
        <taxon>Craniata</taxon>
        <taxon>Vertebrata</taxon>
        <taxon>Euteleostomi</taxon>
        <taxon>Mammalia</taxon>
        <taxon>Eutheria</taxon>
        <taxon>Euarchontoglires</taxon>
        <taxon>Primates</taxon>
        <taxon>Haplorrhini</taxon>
        <taxon>Catarrhini</taxon>
        <taxon>Hominidae</taxon>
        <taxon>Pongo</taxon>
    </lineage>
</organism>
<dbReference type="EMBL" id="NDHI03003467">
    <property type="protein sequence ID" value="PNJ41662.1"/>
    <property type="molecule type" value="Genomic_DNA"/>
</dbReference>
<proteinExistence type="predicted"/>
<accession>A0A2J8U8P9</accession>
<evidence type="ECO:0000259" key="1">
    <source>
        <dbReference type="Pfam" id="PF12773"/>
    </source>
</evidence>
<dbReference type="AlphaFoldDB" id="A0A2J8U8P9"/>
<sequence length="75" mass="8241">MISFCPDCGKSIQAAFKFCPYCGNSLPIEEHAGSQTFVNPHVLSFQAWTPLLGGDRCAACQLGTCRLKERAELQF</sequence>
<evidence type="ECO:0000313" key="2">
    <source>
        <dbReference type="EMBL" id="PNJ41656.1"/>
    </source>
</evidence>
<gene>
    <name evidence="2" type="ORF">CR201_G0029686</name>
</gene>